<dbReference type="EMBL" id="JBHLTM010000003">
    <property type="protein sequence ID" value="MFC0683092.1"/>
    <property type="molecule type" value="Genomic_DNA"/>
</dbReference>
<dbReference type="RefSeq" id="WP_267220775.1">
    <property type="nucleotide sequence ID" value="NZ_JAPCWC010000008.1"/>
</dbReference>
<name>A0ABV6S1I8_9SPHN</name>
<gene>
    <name evidence="1" type="ORF">ACFFF8_00625</name>
</gene>
<keyword evidence="2" id="KW-1185">Reference proteome</keyword>
<evidence type="ECO:0000313" key="1">
    <source>
        <dbReference type="EMBL" id="MFC0683092.1"/>
    </source>
</evidence>
<accession>A0ABV6S1I8</accession>
<dbReference type="Proteomes" id="UP001589858">
    <property type="component" value="Unassembled WGS sequence"/>
</dbReference>
<protein>
    <submittedName>
        <fullName evidence="1">Uncharacterized protein</fullName>
    </submittedName>
</protein>
<sequence>MTTSLDLLDLVHAAILAAGTDADDRIYRPGDWPSQQSTAPQIKLRLLSENRASISRSGAPQFTTTATIRAFLELQEPASEDDAGAGIAEAAVWKLKRQAEVAVVNSYPLMLQIQQIASIRAQFAFKAEAAMHLAMVVLDLDLEFYEGPDNFAPVLAEDLDEISLTATNYPPVTLTAGLTE</sequence>
<comment type="caution">
    <text evidence="1">The sequence shown here is derived from an EMBL/GenBank/DDBJ whole genome shotgun (WGS) entry which is preliminary data.</text>
</comment>
<organism evidence="1 2">
    <name type="scientific">Novosphingobium clariflavum</name>
    <dbReference type="NCBI Taxonomy" id="2029884"/>
    <lineage>
        <taxon>Bacteria</taxon>
        <taxon>Pseudomonadati</taxon>
        <taxon>Pseudomonadota</taxon>
        <taxon>Alphaproteobacteria</taxon>
        <taxon>Sphingomonadales</taxon>
        <taxon>Sphingomonadaceae</taxon>
        <taxon>Novosphingobium</taxon>
    </lineage>
</organism>
<evidence type="ECO:0000313" key="2">
    <source>
        <dbReference type="Proteomes" id="UP001589858"/>
    </source>
</evidence>
<proteinExistence type="predicted"/>
<reference evidence="1 2" key="1">
    <citation type="submission" date="2024-09" db="EMBL/GenBank/DDBJ databases">
        <authorList>
            <person name="Sun Q."/>
            <person name="Mori K."/>
        </authorList>
    </citation>
    <scope>NUCLEOTIDE SEQUENCE [LARGE SCALE GENOMIC DNA]</scope>
    <source>
        <strain evidence="1 2">CICC 11035S</strain>
    </source>
</reference>